<evidence type="ECO:0000313" key="3">
    <source>
        <dbReference type="Proteomes" id="UP000681967"/>
    </source>
</evidence>
<sequence>MEYSFEEITRTLLSRTPLPSLLAPPPTDHSKRVSSTPWNQTVHNEILQLQKNSTTPLFAIASLHLFNDDIGSCHDIVEKHSGHDIADYLHYLLHRREGDYWNAKWWIRQLKSQEFKSVYLSEKYNLFGNQKNTDDLSNSAQLDDFEDNGNFLFRKSEHTSFETTDSYIFLKNCFRGNKFAANSNTLAYTLWMK</sequence>
<dbReference type="EMBL" id="CAJOBH010001620">
    <property type="protein sequence ID" value="CAF3864764.1"/>
    <property type="molecule type" value="Genomic_DNA"/>
</dbReference>
<proteinExistence type="predicted"/>
<reference evidence="2" key="1">
    <citation type="submission" date="2021-02" db="EMBL/GenBank/DDBJ databases">
        <authorList>
            <person name="Nowell W R."/>
        </authorList>
    </citation>
    <scope>NUCLEOTIDE SEQUENCE</scope>
</reference>
<feature type="region of interest" description="Disordered" evidence="1">
    <location>
        <begin position="17"/>
        <end position="36"/>
    </location>
</feature>
<evidence type="ECO:0000256" key="1">
    <source>
        <dbReference type="SAM" id="MobiDB-lite"/>
    </source>
</evidence>
<evidence type="ECO:0000313" key="2">
    <source>
        <dbReference type="EMBL" id="CAF3864764.1"/>
    </source>
</evidence>
<protein>
    <submittedName>
        <fullName evidence="2">Uncharacterized protein</fullName>
    </submittedName>
</protein>
<dbReference type="Proteomes" id="UP000681967">
    <property type="component" value="Unassembled WGS sequence"/>
</dbReference>
<dbReference type="AlphaFoldDB" id="A0A8S2KRC1"/>
<organism evidence="2 3">
    <name type="scientific">Rotaria magnacalcarata</name>
    <dbReference type="NCBI Taxonomy" id="392030"/>
    <lineage>
        <taxon>Eukaryota</taxon>
        <taxon>Metazoa</taxon>
        <taxon>Spiralia</taxon>
        <taxon>Gnathifera</taxon>
        <taxon>Rotifera</taxon>
        <taxon>Eurotatoria</taxon>
        <taxon>Bdelloidea</taxon>
        <taxon>Philodinida</taxon>
        <taxon>Philodinidae</taxon>
        <taxon>Rotaria</taxon>
    </lineage>
</organism>
<comment type="caution">
    <text evidence="2">The sequence shown here is derived from an EMBL/GenBank/DDBJ whole genome shotgun (WGS) entry which is preliminary data.</text>
</comment>
<accession>A0A8S2KRC1</accession>
<gene>
    <name evidence="2" type="ORF">BYL167_LOCUS6586</name>
</gene>
<name>A0A8S2KRC1_9BILA</name>